<accession>K1SCI4</accession>
<gene>
    <name evidence="1" type="ORF">OBE_12750</name>
</gene>
<protein>
    <submittedName>
        <fullName evidence="1">Zn peptidase</fullName>
    </submittedName>
</protein>
<sequence>KEFNIFDMRQSRMEYEANIFASQISLPDDEILEYIENGYDIQQIARAMHSDINLVALKTDTLIAQGYRFRHQEYRNQFLK</sequence>
<feature type="non-terminal residue" evidence="1">
    <location>
        <position position="1"/>
    </location>
</feature>
<name>K1SCI4_9ZZZZ</name>
<evidence type="ECO:0000313" key="1">
    <source>
        <dbReference type="EMBL" id="EKC53129.1"/>
    </source>
</evidence>
<dbReference type="EMBL" id="AJWZ01008793">
    <property type="protein sequence ID" value="EKC53129.1"/>
    <property type="molecule type" value="Genomic_DNA"/>
</dbReference>
<proteinExistence type="predicted"/>
<comment type="caution">
    <text evidence="1">The sequence shown here is derived from an EMBL/GenBank/DDBJ whole genome shotgun (WGS) entry which is preliminary data.</text>
</comment>
<dbReference type="AlphaFoldDB" id="K1SCI4"/>
<organism evidence="1">
    <name type="scientific">human gut metagenome</name>
    <dbReference type="NCBI Taxonomy" id="408170"/>
    <lineage>
        <taxon>unclassified sequences</taxon>
        <taxon>metagenomes</taxon>
        <taxon>organismal metagenomes</taxon>
    </lineage>
</organism>
<reference evidence="1" key="1">
    <citation type="journal article" date="2013" name="Environ. Microbiol.">
        <title>Microbiota from the distal guts of lean and obese adolescents exhibit partial functional redundancy besides clear differences in community structure.</title>
        <authorList>
            <person name="Ferrer M."/>
            <person name="Ruiz A."/>
            <person name="Lanza F."/>
            <person name="Haange S.B."/>
            <person name="Oberbach A."/>
            <person name="Till H."/>
            <person name="Bargiela R."/>
            <person name="Campoy C."/>
            <person name="Segura M.T."/>
            <person name="Richter M."/>
            <person name="von Bergen M."/>
            <person name="Seifert J."/>
            <person name="Suarez A."/>
        </authorList>
    </citation>
    <scope>NUCLEOTIDE SEQUENCE</scope>
</reference>